<dbReference type="PANTHER" id="PTHR35179:SF2">
    <property type="entry name" value="START DOMAIN-CONTAINING PROTEIN"/>
    <property type="match status" value="1"/>
</dbReference>
<dbReference type="Proteomes" id="UP000559027">
    <property type="component" value="Unassembled WGS sequence"/>
</dbReference>
<evidence type="ECO:0000256" key="1">
    <source>
        <dbReference type="SAM" id="MobiDB-lite"/>
    </source>
</evidence>
<feature type="region of interest" description="Disordered" evidence="1">
    <location>
        <begin position="264"/>
        <end position="287"/>
    </location>
</feature>
<proteinExistence type="predicted"/>
<sequence length="422" mass="47319">MCEYGGSESPRIAQNSFRVYDYIAEMPVRSKLDGLSAALCTVDLPSEPTEPITELLGDCRYIGSYDWSPDAAQGNPSIVIPGSPNMWSEPTLPCQIPPDEGRQIKDNNIYILRDQPLLPLLAAVDEQQIFPREDWKTIDFITDRNGLRKLLRWIGGAGGKGFRLDTQLVGEKTVVFNRWEVVETELMRGNMYTLNFEKAVTKPMSPSIERSAWHHRIVTYKFGQFRLMVQFEVDACLPEEQWQPAASSSEHELINAMASVGLSSQNQSSSTSATSVSSPTGTTQGRSEAFGIKIKQQGRADIPHSAIIELATKSSAGIGWTDRYPQLYFSQTGNHHMGNRRAGNFIRIDKFTRSSPELLAVHQRLQPTFKKLEEALRRLQSIAIEHGKDERLSLVYDKPNLTVHRNLTSQSCFPAEALALFN</sequence>
<protein>
    <recommendedName>
        <fullName evidence="4">Geranylgeranyl pyrophosphate synthetase</fullName>
    </recommendedName>
</protein>
<comment type="caution">
    <text evidence="2">The sequence shown here is derived from an EMBL/GenBank/DDBJ whole genome shotgun (WGS) entry which is preliminary data.</text>
</comment>
<name>A0A8H5G9V6_9AGAR</name>
<dbReference type="OrthoDB" id="420564at2759"/>
<accession>A0A8H5G9V6</accession>
<reference evidence="2 3" key="1">
    <citation type="journal article" date="2020" name="ISME J.">
        <title>Uncovering the hidden diversity of litter-decomposition mechanisms in mushroom-forming fungi.</title>
        <authorList>
            <person name="Floudas D."/>
            <person name="Bentzer J."/>
            <person name="Ahren D."/>
            <person name="Johansson T."/>
            <person name="Persson P."/>
            <person name="Tunlid A."/>
        </authorList>
    </citation>
    <scope>NUCLEOTIDE SEQUENCE [LARGE SCALE GENOMIC DNA]</scope>
    <source>
        <strain evidence="2 3">CBS 146.42</strain>
    </source>
</reference>
<evidence type="ECO:0008006" key="4">
    <source>
        <dbReference type="Google" id="ProtNLM"/>
    </source>
</evidence>
<gene>
    <name evidence="2" type="ORF">D9756_004669</name>
</gene>
<dbReference type="EMBL" id="JAACJO010000003">
    <property type="protein sequence ID" value="KAF5361032.1"/>
    <property type="molecule type" value="Genomic_DNA"/>
</dbReference>
<organism evidence="2 3">
    <name type="scientific">Leucocoprinus leucothites</name>
    <dbReference type="NCBI Taxonomy" id="201217"/>
    <lineage>
        <taxon>Eukaryota</taxon>
        <taxon>Fungi</taxon>
        <taxon>Dikarya</taxon>
        <taxon>Basidiomycota</taxon>
        <taxon>Agaricomycotina</taxon>
        <taxon>Agaricomycetes</taxon>
        <taxon>Agaricomycetidae</taxon>
        <taxon>Agaricales</taxon>
        <taxon>Agaricineae</taxon>
        <taxon>Agaricaceae</taxon>
        <taxon>Leucocoprinus</taxon>
    </lineage>
</organism>
<evidence type="ECO:0000313" key="2">
    <source>
        <dbReference type="EMBL" id="KAF5361032.1"/>
    </source>
</evidence>
<dbReference type="AlphaFoldDB" id="A0A8H5G9V6"/>
<keyword evidence="3" id="KW-1185">Reference proteome</keyword>
<feature type="compositionally biased region" description="Low complexity" evidence="1">
    <location>
        <begin position="264"/>
        <end position="283"/>
    </location>
</feature>
<dbReference type="PANTHER" id="PTHR35179">
    <property type="entry name" value="PROTEIN CBG02620"/>
    <property type="match status" value="1"/>
</dbReference>
<evidence type="ECO:0000313" key="3">
    <source>
        <dbReference type="Proteomes" id="UP000559027"/>
    </source>
</evidence>